<dbReference type="RefSeq" id="WP_081591059.1">
    <property type="nucleotide sequence ID" value="NZ_CP065682.1"/>
</dbReference>
<dbReference type="NCBIfam" id="NF006390">
    <property type="entry name" value="PRK08639.1"/>
    <property type="match status" value="1"/>
</dbReference>
<dbReference type="NCBIfam" id="TIGR02079">
    <property type="entry name" value="THD1"/>
    <property type="match status" value="1"/>
</dbReference>
<dbReference type="Gene3D" id="3.40.50.1100">
    <property type="match status" value="2"/>
</dbReference>
<dbReference type="InterPro" id="IPR000634">
    <property type="entry name" value="Ser/Thr_deHydtase_PyrdxlP-BS"/>
</dbReference>
<comment type="subunit">
    <text evidence="5 12">Homotetramer.</text>
</comment>
<comment type="cofactor">
    <cofactor evidence="2 12">
        <name>pyridoxal 5'-phosphate</name>
        <dbReference type="ChEBI" id="CHEBI:597326"/>
    </cofactor>
</comment>
<feature type="domain" description="ACT-like" evidence="14">
    <location>
        <begin position="355"/>
        <end position="429"/>
    </location>
</feature>
<evidence type="ECO:0000256" key="11">
    <source>
        <dbReference type="ARBA" id="ARBA00025527"/>
    </source>
</evidence>
<dbReference type="InterPro" id="IPR001926">
    <property type="entry name" value="TrpB-like_PALP"/>
</dbReference>
<feature type="compositionally biased region" description="Basic and acidic residues" evidence="13">
    <location>
        <begin position="7"/>
        <end position="16"/>
    </location>
</feature>
<keyword evidence="7 12" id="KW-0412">Isoleucine biosynthesis</keyword>
<dbReference type="AlphaFoldDB" id="A0A269ZBU2"/>
<evidence type="ECO:0000256" key="9">
    <source>
        <dbReference type="ARBA" id="ARBA00023239"/>
    </source>
</evidence>
<evidence type="ECO:0000256" key="6">
    <source>
        <dbReference type="ARBA" id="ARBA00022605"/>
    </source>
</evidence>
<keyword evidence="10 12" id="KW-0100">Branched-chain amino acid biosynthesis</keyword>
<dbReference type="CDD" id="cd04907">
    <property type="entry name" value="ACT_ThrD-I_2"/>
    <property type="match status" value="1"/>
</dbReference>
<dbReference type="EMBL" id="CP065682">
    <property type="protein sequence ID" value="QPS34084.1"/>
    <property type="molecule type" value="Genomic_DNA"/>
</dbReference>
<dbReference type="Proteomes" id="UP000594979">
    <property type="component" value="Chromosome"/>
</dbReference>
<dbReference type="GO" id="GO:0003941">
    <property type="term" value="F:L-serine ammonia-lyase activity"/>
    <property type="evidence" value="ECO:0007669"/>
    <property type="project" value="TreeGrafter"/>
</dbReference>
<dbReference type="InterPro" id="IPR050147">
    <property type="entry name" value="Ser/Thr_Dehydratase"/>
</dbReference>
<reference evidence="17 19" key="2">
    <citation type="submission" date="2019-02" db="EMBL/GenBank/DDBJ databases">
        <authorList>
            <consortium name="Pathogen Informatics"/>
        </authorList>
    </citation>
    <scope>NUCLEOTIDE SEQUENCE [LARGE SCALE GENOMIC DNA]</scope>
    <source>
        <strain evidence="17 19">3012STDY7078520</strain>
    </source>
</reference>
<evidence type="ECO:0000256" key="8">
    <source>
        <dbReference type="ARBA" id="ARBA00022898"/>
    </source>
</evidence>
<dbReference type="PROSITE" id="PS00165">
    <property type="entry name" value="DEHYDRATASE_SER_THR"/>
    <property type="match status" value="1"/>
</dbReference>
<dbReference type="Proteomes" id="UP000216867">
    <property type="component" value="Unassembled WGS sequence"/>
</dbReference>
<dbReference type="InterPro" id="IPR011820">
    <property type="entry name" value="IlvA"/>
</dbReference>
<reference evidence="16 20" key="3">
    <citation type="submission" date="2020-12" db="EMBL/GenBank/DDBJ databases">
        <title>FDA dAtabase for Regulatory Grade micrObial Sequences (FDA-ARGOS): Supporting development and validation of Infectious Disease Dx tests.</title>
        <authorList>
            <person name="Sproer C."/>
            <person name="Gronow S."/>
            <person name="Severitt S."/>
            <person name="Schroder I."/>
            <person name="Tallon L."/>
            <person name="Sadzewicz L."/>
            <person name="Zhao X."/>
            <person name="Boylan J."/>
            <person name="Ott S."/>
            <person name="Bowen H."/>
            <person name="Vavikolanu K."/>
            <person name="Mehta A."/>
            <person name="Aluvathingal J."/>
            <person name="Nadendla S."/>
            <person name="Lowell S."/>
            <person name="Myers T."/>
            <person name="Yan Y."/>
            <person name="Sichtig H."/>
        </authorList>
    </citation>
    <scope>NUCLEOTIDE SEQUENCE [LARGE SCALE GENOMIC DNA]</scope>
    <source>
        <strain evidence="16 20">FDAARGOS_902</strain>
    </source>
</reference>
<dbReference type="PANTHER" id="PTHR48078">
    <property type="entry name" value="THREONINE DEHYDRATASE, MITOCHONDRIAL-RELATED"/>
    <property type="match status" value="1"/>
</dbReference>
<dbReference type="Pfam" id="PF00291">
    <property type="entry name" value="PALP"/>
    <property type="match status" value="1"/>
</dbReference>
<keyword evidence="9 12" id="KW-0456">Lyase</keyword>
<evidence type="ECO:0000256" key="1">
    <source>
        <dbReference type="ARBA" id="ARBA00001274"/>
    </source>
</evidence>
<feature type="region of interest" description="Disordered" evidence="13">
    <location>
        <begin position="1"/>
        <end position="20"/>
    </location>
</feature>
<dbReference type="UniPathway" id="UPA00047">
    <property type="reaction ID" value="UER00054"/>
</dbReference>
<proteinExistence type="inferred from homology"/>
<name>A0A269ZBU2_9MICO</name>
<evidence type="ECO:0000313" key="16">
    <source>
        <dbReference type="EMBL" id="QPS34084.1"/>
    </source>
</evidence>
<dbReference type="GO" id="GO:0006565">
    <property type="term" value="P:L-serine catabolic process"/>
    <property type="evidence" value="ECO:0007669"/>
    <property type="project" value="TreeGrafter"/>
</dbReference>
<evidence type="ECO:0000256" key="2">
    <source>
        <dbReference type="ARBA" id="ARBA00001933"/>
    </source>
</evidence>
<evidence type="ECO:0000256" key="12">
    <source>
        <dbReference type="RuleBase" id="RU362012"/>
    </source>
</evidence>
<keyword evidence="8 12" id="KW-0663">Pyridoxal phosphate</keyword>
<evidence type="ECO:0000256" key="10">
    <source>
        <dbReference type="ARBA" id="ARBA00023304"/>
    </source>
</evidence>
<evidence type="ECO:0000313" key="15">
    <source>
        <dbReference type="EMBL" id="PAK95129.1"/>
    </source>
</evidence>
<evidence type="ECO:0000256" key="4">
    <source>
        <dbReference type="ARBA" id="ARBA00010869"/>
    </source>
</evidence>
<evidence type="ECO:0000313" key="19">
    <source>
        <dbReference type="Proteomes" id="UP000386281"/>
    </source>
</evidence>
<dbReference type="FunFam" id="3.40.50.1100:FF:000005">
    <property type="entry name" value="Threonine dehydratase catabolic"/>
    <property type="match status" value="1"/>
</dbReference>
<dbReference type="GO" id="GO:0004794">
    <property type="term" value="F:threonine deaminase activity"/>
    <property type="evidence" value="ECO:0007669"/>
    <property type="project" value="UniProtKB-UniRule"/>
</dbReference>
<evidence type="ECO:0000256" key="3">
    <source>
        <dbReference type="ARBA" id="ARBA00004810"/>
    </source>
</evidence>
<dbReference type="EMBL" id="NCWY01000009">
    <property type="protein sequence ID" value="PAK95129.1"/>
    <property type="molecule type" value="Genomic_DNA"/>
</dbReference>
<evidence type="ECO:0000313" key="20">
    <source>
        <dbReference type="Proteomes" id="UP000594979"/>
    </source>
</evidence>
<keyword evidence="6 12" id="KW-0028">Amino-acid biosynthesis</keyword>
<dbReference type="InterPro" id="IPR036052">
    <property type="entry name" value="TrpB-like_PALP_sf"/>
</dbReference>
<dbReference type="KEGG" id="bcau:I6G59_01735"/>
<evidence type="ECO:0000256" key="13">
    <source>
        <dbReference type="SAM" id="MobiDB-lite"/>
    </source>
</evidence>
<dbReference type="SUPFAM" id="SSF53686">
    <property type="entry name" value="Tryptophan synthase beta subunit-like PLP-dependent enzymes"/>
    <property type="match status" value="1"/>
</dbReference>
<reference evidence="15 18" key="1">
    <citation type="submission" date="2017-04" db="EMBL/GenBank/DDBJ databases">
        <title>Kefir bacterial isolates.</title>
        <authorList>
            <person name="Kim Y."/>
            <person name="Blasche S."/>
            <person name="Patil K.R."/>
        </authorList>
    </citation>
    <scope>NUCLEOTIDE SEQUENCE [LARGE SCALE GENOMIC DNA]</scope>
    <source>
        <strain evidence="15 18">OG2</strain>
    </source>
</reference>
<dbReference type="InterPro" id="IPR001721">
    <property type="entry name" value="TD_ACT-like"/>
</dbReference>
<evidence type="ECO:0000313" key="17">
    <source>
        <dbReference type="EMBL" id="VEW13498.1"/>
    </source>
</evidence>
<dbReference type="FunFam" id="3.40.1020.10:FF:000002">
    <property type="entry name" value="L-threonine dehydratase"/>
    <property type="match status" value="1"/>
</dbReference>
<evidence type="ECO:0000256" key="5">
    <source>
        <dbReference type="ARBA" id="ARBA00011881"/>
    </source>
</evidence>
<dbReference type="EC" id="4.3.1.19" evidence="12"/>
<dbReference type="EMBL" id="CAACXN010000015">
    <property type="protein sequence ID" value="VEW13498.1"/>
    <property type="molecule type" value="Genomic_DNA"/>
</dbReference>
<comment type="pathway">
    <text evidence="3 12">Amino-acid biosynthesis; L-isoleucine biosynthesis; 2-oxobutanoate from L-threonine: step 1/1.</text>
</comment>
<comment type="similarity">
    <text evidence="4 12">Belongs to the serine/threonine dehydratase family.</text>
</comment>
<evidence type="ECO:0000256" key="7">
    <source>
        <dbReference type="ARBA" id="ARBA00022624"/>
    </source>
</evidence>
<dbReference type="PANTHER" id="PTHR48078:SF11">
    <property type="entry name" value="THREONINE DEHYDRATASE, MITOCHONDRIAL"/>
    <property type="match status" value="1"/>
</dbReference>
<dbReference type="Gene3D" id="3.40.1020.10">
    <property type="entry name" value="Biosynthetic Threonine Deaminase, Domain 3"/>
    <property type="match status" value="1"/>
</dbReference>
<accession>A0A269ZBU2</accession>
<dbReference type="GO" id="GO:0009097">
    <property type="term" value="P:isoleucine biosynthetic process"/>
    <property type="evidence" value="ECO:0007669"/>
    <property type="project" value="UniProtKB-UniRule"/>
</dbReference>
<evidence type="ECO:0000313" key="18">
    <source>
        <dbReference type="Proteomes" id="UP000216867"/>
    </source>
</evidence>
<dbReference type="InterPro" id="IPR038110">
    <property type="entry name" value="TD_ACT-like_sf"/>
</dbReference>
<dbReference type="GO" id="GO:0006567">
    <property type="term" value="P:L-threonine catabolic process"/>
    <property type="evidence" value="ECO:0007669"/>
    <property type="project" value="TreeGrafter"/>
</dbReference>
<organism evidence="15 18">
    <name type="scientific">Brevibacterium casei</name>
    <dbReference type="NCBI Taxonomy" id="33889"/>
    <lineage>
        <taxon>Bacteria</taxon>
        <taxon>Bacillati</taxon>
        <taxon>Actinomycetota</taxon>
        <taxon>Actinomycetes</taxon>
        <taxon>Micrococcales</taxon>
        <taxon>Brevibacteriaceae</taxon>
        <taxon>Brevibacterium</taxon>
    </lineage>
</organism>
<dbReference type="Proteomes" id="UP000386281">
    <property type="component" value="Unassembled WGS sequence"/>
</dbReference>
<dbReference type="CDD" id="cd01562">
    <property type="entry name" value="Thr-dehyd"/>
    <property type="match status" value="1"/>
</dbReference>
<dbReference type="Pfam" id="PF00585">
    <property type="entry name" value="Thr_dehydrat_C"/>
    <property type="match status" value="1"/>
</dbReference>
<comment type="catalytic activity">
    <reaction evidence="1 12">
        <text>L-threonine = 2-oxobutanoate + NH4(+)</text>
        <dbReference type="Rhea" id="RHEA:22108"/>
        <dbReference type="ChEBI" id="CHEBI:16763"/>
        <dbReference type="ChEBI" id="CHEBI:28938"/>
        <dbReference type="ChEBI" id="CHEBI:57926"/>
        <dbReference type="EC" id="4.3.1.19"/>
    </reaction>
</comment>
<sequence length="438" mass="46896">MARRRAHNGDVLRTDESPQQQTLAHEVEAAAARIADSVITSPLQISERLSAATGATVYLKREDLQPVRSYKIRGAFNFMLQLDEDERARGVVCASAGNHAQGFALACRQLEIRGTIFVPKTTPKQKVERIRHFGGEWATIEISGSTYDDASALAHRFADRNDALLVSAFDDRRTIAGQGTVAVDIAGQLETHPDAIIVPVGGGGVIAGIAAYAAEHMPNTKIIGAEPAGAASMIAALKAGHPVTLDNIDRFADGTAVRRAGNITYEIVSDLGVDVRPVAEGAVASEMLQMYQVDGIIAEPSGALASAAVGAAGSGRPIVVEPGATVVCLVSGGNNDFSRYPEILERSLVHEGLKHYFIVDFPQEPGALRRFLNEILGPDDDIALFEYVKRSDRETGPAFVGIQLGAAEDLPGLLERMESSQIEIERVHQNSPLFRLFA</sequence>
<comment type="function">
    <text evidence="11 12">Catalyzes the anaerobic formation of alpha-ketobutyrate and ammonia from threonine in a two-step reaction. The first step involved a dehydration of threonine and a production of enamine intermediates (aminocrotonate), which tautomerizes to its imine form (iminobutyrate). Both intermediates are unstable and short-lived. The second step is the nonenzymatic hydrolysis of the enamine/imine intermediates to form 2-ketobutyrate and free ammonia. In the low water environment of the cell, the second step is accelerated by RidA.</text>
</comment>
<dbReference type="PROSITE" id="PS51672">
    <property type="entry name" value="ACT_LIKE"/>
    <property type="match status" value="1"/>
</dbReference>
<evidence type="ECO:0000259" key="14">
    <source>
        <dbReference type="PROSITE" id="PS51672"/>
    </source>
</evidence>
<protein>
    <recommendedName>
        <fullName evidence="12">L-threonine dehydratase</fullName>
        <ecNumber evidence="12">4.3.1.19</ecNumber>
    </recommendedName>
    <alternativeName>
        <fullName evidence="12">Threonine deaminase</fullName>
    </alternativeName>
</protein>
<gene>
    <name evidence="12 16" type="primary">ilvA</name>
    <name evidence="15" type="ORF">B8X04_11625</name>
    <name evidence="16" type="ORF">I6G59_01735</name>
    <name evidence="17" type="ORF">NCTC12391_01741</name>
</gene>
<dbReference type="GO" id="GO:0030170">
    <property type="term" value="F:pyridoxal phosphate binding"/>
    <property type="evidence" value="ECO:0007669"/>
    <property type="project" value="InterPro"/>
</dbReference>